<dbReference type="PANTHER" id="PTHR23407:SF1">
    <property type="entry name" value="5-FORMYLTETRAHYDROFOLATE CYCLO-LIGASE"/>
    <property type="match status" value="1"/>
</dbReference>
<evidence type="ECO:0000313" key="6">
    <source>
        <dbReference type="EMBL" id="SSA39187.1"/>
    </source>
</evidence>
<dbReference type="InterPro" id="IPR002698">
    <property type="entry name" value="FTHF_cligase"/>
</dbReference>
<feature type="binding site" evidence="4">
    <location>
        <position position="63"/>
    </location>
    <ligand>
        <name>substrate</name>
    </ligand>
</feature>
<keyword evidence="5" id="KW-0479">Metal-binding</keyword>
<evidence type="ECO:0000256" key="4">
    <source>
        <dbReference type="PIRSR" id="PIRSR006806-1"/>
    </source>
</evidence>
<dbReference type="EC" id="6.3.3.2" evidence="5"/>
<dbReference type="Gene3D" id="3.40.50.10420">
    <property type="entry name" value="NagB/RpiA/CoA transferase-like"/>
    <property type="match status" value="1"/>
</dbReference>
<dbReference type="PANTHER" id="PTHR23407">
    <property type="entry name" value="ATPASE INHIBITOR/5-FORMYLTETRAHYDROFOLATE CYCLO-LIGASE"/>
    <property type="match status" value="1"/>
</dbReference>
<comment type="similarity">
    <text evidence="1 5">Belongs to the 5-formyltetrahydrofolate cyclo-ligase family.</text>
</comment>
<dbReference type="Proteomes" id="UP000250222">
    <property type="component" value="Unassembled WGS sequence"/>
</dbReference>
<evidence type="ECO:0000256" key="1">
    <source>
        <dbReference type="ARBA" id="ARBA00010638"/>
    </source>
</evidence>
<dbReference type="InterPro" id="IPR037171">
    <property type="entry name" value="NagB/RpiA_transferase-like"/>
</dbReference>
<dbReference type="InterPro" id="IPR024185">
    <property type="entry name" value="FTHF_cligase-like_sf"/>
</dbReference>
<keyword evidence="6" id="KW-0436">Ligase</keyword>
<keyword evidence="5" id="KW-0460">Magnesium</keyword>
<evidence type="ECO:0000256" key="5">
    <source>
        <dbReference type="RuleBase" id="RU361279"/>
    </source>
</evidence>
<protein>
    <recommendedName>
        <fullName evidence="5">5-formyltetrahydrofolate cyclo-ligase</fullName>
        <ecNumber evidence="5">6.3.3.2</ecNumber>
    </recommendedName>
</protein>
<name>A0A2Y9AA93_9MICO</name>
<keyword evidence="7" id="KW-1185">Reference proteome</keyword>
<dbReference type="RefSeq" id="WP_110851449.1">
    <property type="nucleotide sequence ID" value="NZ_QKLZ01000002.1"/>
</dbReference>
<dbReference type="GO" id="GO:0009396">
    <property type="term" value="P:folic acid-containing compound biosynthetic process"/>
    <property type="evidence" value="ECO:0007669"/>
    <property type="project" value="TreeGrafter"/>
</dbReference>
<dbReference type="GO" id="GO:0005524">
    <property type="term" value="F:ATP binding"/>
    <property type="evidence" value="ECO:0007669"/>
    <property type="project" value="UniProtKB-KW"/>
</dbReference>
<gene>
    <name evidence="6" type="ORF">SAMN05216184_102105</name>
</gene>
<dbReference type="NCBIfam" id="TIGR02727">
    <property type="entry name" value="MTHFS_bact"/>
    <property type="match status" value="1"/>
</dbReference>
<dbReference type="OrthoDB" id="3242798at2"/>
<feature type="binding site" evidence="4">
    <location>
        <begin position="19"/>
        <end position="23"/>
    </location>
    <ligand>
        <name>ATP</name>
        <dbReference type="ChEBI" id="CHEBI:30616"/>
    </ligand>
</feature>
<dbReference type="EMBL" id="UETB01000002">
    <property type="protein sequence ID" value="SSA39187.1"/>
    <property type="molecule type" value="Genomic_DNA"/>
</dbReference>
<feature type="binding site" evidence="4">
    <location>
        <begin position="147"/>
        <end position="155"/>
    </location>
    <ligand>
        <name>ATP</name>
        <dbReference type="ChEBI" id="CHEBI:30616"/>
    </ligand>
</feature>
<proteinExistence type="inferred from homology"/>
<dbReference type="GO" id="GO:0035999">
    <property type="term" value="P:tetrahydrofolate interconversion"/>
    <property type="evidence" value="ECO:0007669"/>
    <property type="project" value="TreeGrafter"/>
</dbReference>
<keyword evidence="3 4" id="KW-0067">ATP-binding</keyword>
<sequence length="214" mass="23007">MSTAIRFPSTTGLELEDAKNALRETVRTSRAARSPRQREEAAATFAEHGVQAVGDARCVAAYVSASTEPDTSLLIDALHERGVRLLLPVLGPGLARCWGEYTSREELAQRAPGRPLEPAGEVFPPEALAEAEVVIAPALAVDQDGIRLGQGGGWYDRALLHRAPDTPVLAMVHEAELIVDAPLPRAAHDIPVDAVITEERWFLIDGSPFAHTTP</sequence>
<dbReference type="GO" id="GO:0046872">
    <property type="term" value="F:metal ion binding"/>
    <property type="evidence" value="ECO:0007669"/>
    <property type="project" value="UniProtKB-KW"/>
</dbReference>
<evidence type="ECO:0000256" key="3">
    <source>
        <dbReference type="ARBA" id="ARBA00022840"/>
    </source>
</evidence>
<dbReference type="Pfam" id="PF01812">
    <property type="entry name" value="5-FTHF_cyc-lig"/>
    <property type="match status" value="1"/>
</dbReference>
<dbReference type="SUPFAM" id="SSF100950">
    <property type="entry name" value="NagB/RpiA/CoA transferase-like"/>
    <property type="match status" value="1"/>
</dbReference>
<organism evidence="6 7">
    <name type="scientific">Georgenia satyanarayanai</name>
    <dbReference type="NCBI Taxonomy" id="860221"/>
    <lineage>
        <taxon>Bacteria</taxon>
        <taxon>Bacillati</taxon>
        <taxon>Actinomycetota</taxon>
        <taxon>Actinomycetes</taxon>
        <taxon>Micrococcales</taxon>
        <taxon>Bogoriellaceae</taxon>
        <taxon>Georgenia</taxon>
    </lineage>
</organism>
<comment type="catalytic activity">
    <reaction evidence="5">
        <text>(6S)-5-formyl-5,6,7,8-tetrahydrofolate + ATP = (6R)-5,10-methenyltetrahydrofolate + ADP + phosphate</text>
        <dbReference type="Rhea" id="RHEA:10488"/>
        <dbReference type="ChEBI" id="CHEBI:30616"/>
        <dbReference type="ChEBI" id="CHEBI:43474"/>
        <dbReference type="ChEBI" id="CHEBI:57455"/>
        <dbReference type="ChEBI" id="CHEBI:57457"/>
        <dbReference type="ChEBI" id="CHEBI:456216"/>
        <dbReference type="EC" id="6.3.3.2"/>
    </reaction>
</comment>
<dbReference type="AlphaFoldDB" id="A0A2Y9AA93"/>
<comment type="cofactor">
    <cofactor evidence="5">
        <name>Mg(2+)</name>
        <dbReference type="ChEBI" id="CHEBI:18420"/>
    </cofactor>
</comment>
<dbReference type="GO" id="GO:0030272">
    <property type="term" value="F:5-formyltetrahydrofolate cyclo-ligase activity"/>
    <property type="evidence" value="ECO:0007669"/>
    <property type="project" value="UniProtKB-EC"/>
</dbReference>
<reference evidence="6 7" key="1">
    <citation type="submission" date="2016-10" db="EMBL/GenBank/DDBJ databases">
        <authorList>
            <person name="Cai Z."/>
        </authorList>
    </citation>
    <scope>NUCLEOTIDE SEQUENCE [LARGE SCALE GENOMIC DNA]</scope>
    <source>
        <strain evidence="6 7">CGMCC 1.10826</strain>
    </source>
</reference>
<evidence type="ECO:0000256" key="2">
    <source>
        <dbReference type="ARBA" id="ARBA00022741"/>
    </source>
</evidence>
<feature type="binding site" evidence="4">
    <location>
        <position position="68"/>
    </location>
    <ligand>
        <name>substrate</name>
    </ligand>
</feature>
<keyword evidence="2 4" id="KW-0547">Nucleotide-binding</keyword>
<evidence type="ECO:0000313" key="7">
    <source>
        <dbReference type="Proteomes" id="UP000250222"/>
    </source>
</evidence>
<dbReference type="PIRSF" id="PIRSF006806">
    <property type="entry name" value="FTHF_cligase"/>
    <property type="match status" value="1"/>
</dbReference>
<accession>A0A2Y9AA93</accession>